<feature type="region of interest" description="Disordered" evidence="1">
    <location>
        <begin position="1"/>
        <end position="95"/>
    </location>
</feature>
<dbReference type="AlphaFoldDB" id="A0A9D3BY58"/>
<gene>
    <name evidence="2" type="ORF">G4P62_009100</name>
</gene>
<feature type="compositionally biased region" description="Basic and acidic residues" evidence="1">
    <location>
        <begin position="59"/>
        <end position="71"/>
    </location>
</feature>
<sequence length="126" mass="13566">MDPVVNETKESLEHFNQETEEKFPKLGQMDVWDELGSGGEEGSSTECDDEDGCQSSGDGEEKNSHKKEVTGRKSLGRQPGGGYTRENPSGPPSVKVIGTSSLASWIQPGHFVLLVTGLSLQLILFG</sequence>
<dbReference type="KEGG" id="nfu:107384017"/>
<evidence type="ECO:0000313" key="3">
    <source>
        <dbReference type="Proteomes" id="UP000822369"/>
    </source>
</evidence>
<reference evidence="2" key="1">
    <citation type="submission" date="2020-03" db="EMBL/GenBank/DDBJ databases">
        <title>Intra-Species Differences in Population Size shape Life History and Genome Evolution.</title>
        <authorList>
            <person name="Willemsen D."/>
            <person name="Cui R."/>
            <person name="Valenzano D.R."/>
        </authorList>
    </citation>
    <scope>NUCLEOTIDE SEQUENCE</scope>
    <source>
        <strain evidence="2">GRZ</strain>
        <tissue evidence="2">Whole</tissue>
    </source>
</reference>
<evidence type="ECO:0000313" key="2">
    <source>
        <dbReference type="EMBL" id="KAF7222638.1"/>
    </source>
</evidence>
<organism evidence="2 3">
    <name type="scientific">Nothobranchius furzeri</name>
    <name type="common">Turquoise killifish</name>
    <dbReference type="NCBI Taxonomy" id="105023"/>
    <lineage>
        <taxon>Eukaryota</taxon>
        <taxon>Metazoa</taxon>
        <taxon>Chordata</taxon>
        <taxon>Craniata</taxon>
        <taxon>Vertebrata</taxon>
        <taxon>Euteleostomi</taxon>
        <taxon>Actinopterygii</taxon>
        <taxon>Neopterygii</taxon>
        <taxon>Teleostei</taxon>
        <taxon>Neoteleostei</taxon>
        <taxon>Acanthomorphata</taxon>
        <taxon>Ovalentaria</taxon>
        <taxon>Atherinomorphae</taxon>
        <taxon>Cyprinodontiformes</taxon>
        <taxon>Nothobranchiidae</taxon>
        <taxon>Nothobranchius</taxon>
    </lineage>
</organism>
<dbReference type="EMBL" id="JAAVVJ010000005">
    <property type="protein sequence ID" value="KAF7222638.1"/>
    <property type="molecule type" value="Genomic_DNA"/>
</dbReference>
<dbReference type="Proteomes" id="UP000822369">
    <property type="component" value="Chromosome 5"/>
</dbReference>
<accession>A0A9D3BY58</accession>
<comment type="caution">
    <text evidence="2">The sequence shown here is derived from an EMBL/GenBank/DDBJ whole genome shotgun (WGS) entry which is preliminary data.</text>
</comment>
<name>A0A9D3BY58_NOTFU</name>
<evidence type="ECO:0000256" key="1">
    <source>
        <dbReference type="SAM" id="MobiDB-lite"/>
    </source>
</evidence>
<feature type="compositionally biased region" description="Basic and acidic residues" evidence="1">
    <location>
        <begin position="7"/>
        <end position="24"/>
    </location>
</feature>
<dbReference type="OMA" id="GYTRENP"/>
<protein>
    <submittedName>
        <fullName evidence="2">Glypican-5-like</fullName>
    </submittedName>
</protein>
<proteinExistence type="predicted"/>